<dbReference type="Proteomes" id="UP000284868">
    <property type="component" value="Unassembled WGS sequence"/>
</dbReference>
<dbReference type="EMBL" id="QRPK01000023">
    <property type="protein sequence ID" value="RHM11099.1"/>
    <property type="molecule type" value="Genomic_DNA"/>
</dbReference>
<evidence type="ECO:0000259" key="4">
    <source>
        <dbReference type="Pfam" id="PF02698"/>
    </source>
</evidence>
<dbReference type="InterPro" id="IPR003848">
    <property type="entry name" value="DUF218"/>
</dbReference>
<keyword evidence="6" id="KW-1185">Reference proteome</keyword>
<keyword evidence="2" id="KW-0472">Membrane</keyword>
<feature type="region of interest" description="Disordered" evidence="1">
    <location>
        <begin position="355"/>
        <end position="408"/>
    </location>
</feature>
<gene>
    <name evidence="5" type="ORF">DWZ83_05760</name>
</gene>
<dbReference type="OrthoDB" id="9782395at2"/>
<organism evidence="5 6">
    <name type="scientific">Amedibacillus dolichus</name>
    <dbReference type="NCBI Taxonomy" id="31971"/>
    <lineage>
        <taxon>Bacteria</taxon>
        <taxon>Bacillati</taxon>
        <taxon>Bacillota</taxon>
        <taxon>Erysipelotrichia</taxon>
        <taxon>Erysipelotrichales</taxon>
        <taxon>Erysipelotrichaceae</taxon>
        <taxon>Amedibacillus</taxon>
    </lineage>
</organism>
<feature type="domain" description="DUF218" evidence="4">
    <location>
        <begin position="103"/>
        <end position="220"/>
    </location>
</feature>
<feature type="signal peptide" evidence="3">
    <location>
        <begin position="1"/>
        <end position="21"/>
    </location>
</feature>
<dbReference type="InterPro" id="IPR014729">
    <property type="entry name" value="Rossmann-like_a/b/a_fold"/>
</dbReference>
<dbReference type="Pfam" id="PF02698">
    <property type="entry name" value="DUF218"/>
    <property type="match status" value="1"/>
</dbReference>
<dbReference type="GeneID" id="92794224"/>
<dbReference type="CDD" id="cd06259">
    <property type="entry name" value="YdcF-like"/>
    <property type="match status" value="1"/>
</dbReference>
<accession>A0A415PEL6</accession>
<dbReference type="PANTHER" id="PTHR30336">
    <property type="entry name" value="INNER MEMBRANE PROTEIN, PROBABLE PERMEASE"/>
    <property type="match status" value="1"/>
</dbReference>
<dbReference type="GO" id="GO:0043164">
    <property type="term" value="P:Gram-negative-bacterium-type cell wall biogenesis"/>
    <property type="evidence" value="ECO:0007669"/>
    <property type="project" value="TreeGrafter"/>
</dbReference>
<keyword evidence="2" id="KW-1133">Transmembrane helix</keyword>
<dbReference type="AlphaFoldDB" id="A0A415PEL6"/>
<evidence type="ECO:0000256" key="3">
    <source>
        <dbReference type="SAM" id="SignalP"/>
    </source>
</evidence>
<dbReference type="GO" id="GO:0005886">
    <property type="term" value="C:plasma membrane"/>
    <property type="evidence" value="ECO:0007669"/>
    <property type="project" value="TreeGrafter"/>
</dbReference>
<dbReference type="Gene3D" id="3.40.50.620">
    <property type="entry name" value="HUPs"/>
    <property type="match status" value="1"/>
</dbReference>
<protein>
    <submittedName>
        <fullName evidence="5">YdcF family protein</fullName>
    </submittedName>
</protein>
<sequence length="441" mass="48278">MKKICKIIISLSLVLSMSFFGGGTRILADEPQDVDTLIGSLIGYYRDGAETDVLRTLDTLKEVSSEDYETWKAIMDYWDYTEKEMVENIGVAPDGLPNDNSHAFIVLGFALNSDGTMKPELIGRLETALASAQKYPNSYVLVTGGVEKNGWTEGQRMHDWLVEHGVAEERILVETEAADTAGNAQNSFKILYNMPNIKTISMITSQYHLKRGTILYYAQSLLSAKELGKTPIELLGYGNAGYKVDGKDGETMFQKANSLKDIANVKIPTKLVKSKLDSIEISGKQTYVLGEELDIKVTAHYDTGYARDVTDKATIVGFDSQREGKQEIAVVYTETVHESTSSSYDITKSNKLTVEVKKEDSGSGGTETPENPDTEKPETPEGNGGQDTNGNASNGANTSQNGTNNNHVSTGDTTHVMLYAALLVVSCIGIYALYRKNKHVK</sequence>
<feature type="transmembrane region" description="Helical" evidence="2">
    <location>
        <begin position="416"/>
        <end position="434"/>
    </location>
</feature>
<feature type="compositionally biased region" description="Polar residues" evidence="1">
    <location>
        <begin position="388"/>
        <end position="408"/>
    </location>
</feature>
<comment type="caution">
    <text evidence="5">The sequence shown here is derived from an EMBL/GenBank/DDBJ whole genome shotgun (WGS) entry which is preliminary data.</text>
</comment>
<evidence type="ECO:0000313" key="5">
    <source>
        <dbReference type="EMBL" id="RHM11099.1"/>
    </source>
</evidence>
<evidence type="ECO:0000313" key="6">
    <source>
        <dbReference type="Proteomes" id="UP000284868"/>
    </source>
</evidence>
<dbReference type="GO" id="GO:0000270">
    <property type="term" value="P:peptidoglycan metabolic process"/>
    <property type="evidence" value="ECO:0007669"/>
    <property type="project" value="TreeGrafter"/>
</dbReference>
<dbReference type="InterPro" id="IPR051599">
    <property type="entry name" value="Cell_Envelope_Assoc"/>
</dbReference>
<keyword evidence="3" id="KW-0732">Signal</keyword>
<dbReference type="PANTHER" id="PTHR30336:SF4">
    <property type="entry name" value="ENVELOPE BIOGENESIS FACTOR ELYC"/>
    <property type="match status" value="1"/>
</dbReference>
<name>A0A415PEL6_9FIRM</name>
<proteinExistence type="predicted"/>
<dbReference type="RefSeq" id="WP_004800808.1">
    <property type="nucleotide sequence ID" value="NZ_CABKNA010000001.1"/>
</dbReference>
<feature type="chain" id="PRO_5038547475" evidence="3">
    <location>
        <begin position="22"/>
        <end position="441"/>
    </location>
</feature>
<keyword evidence="2" id="KW-0812">Transmembrane</keyword>
<reference evidence="5 6" key="1">
    <citation type="submission" date="2018-08" db="EMBL/GenBank/DDBJ databases">
        <title>A genome reference for cultivated species of the human gut microbiota.</title>
        <authorList>
            <person name="Zou Y."/>
            <person name="Xue W."/>
            <person name="Luo G."/>
        </authorList>
    </citation>
    <scope>NUCLEOTIDE SEQUENCE [LARGE SCALE GENOMIC DNA]</scope>
    <source>
        <strain evidence="5 6">AF35-6BH</strain>
    </source>
</reference>
<evidence type="ECO:0000256" key="1">
    <source>
        <dbReference type="SAM" id="MobiDB-lite"/>
    </source>
</evidence>
<evidence type="ECO:0000256" key="2">
    <source>
        <dbReference type="SAM" id="Phobius"/>
    </source>
</evidence>